<evidence type="ECO:0000256" key="1">
    <source>
        <dbReference type="ARBA" id="ARBA00008324"/>
    </source>
</evidence>
<evidence type="ECO:0000256" key="2">
    <source>
        <dbReference type="ARBA" id="ARBA00022801"/>
    </source>
</evidence>
<proteinExistence type="inferred from homology"/>
<dbReference type="GO" id="GO:0047617">
    <property type="term" value="F:fatty acyl-CoA hydrolase activity"/>
    <property type="evidence" value="ECO:0007669"/>
    <property type="project" value="InterPro"/>
</dbReference>
<comment type="similarity">
    <text evidence="1">Belongs to the thioesterase PaaI family.</text>
</comment>
<protein>
    <recommendedName>
        <fullName evidence="3">Thioesterase domain-containing protein</fullName>
    </recommendedName>
</protein>
<evidence type="ECO:0000313" key="5">
    <source>
        <dbReference type="Proteomes" id="UP000288395"/>
    </source>
</evidence>
<accession>A0A432VRH2</accession>
<feature type="domain" description="Thioesterase" evidence="3">
    <location>
        <begin position="53"/>
        <end position="142"/>
    </location>
</feature>
<evidence type="ECO:0000313" key="4">
    <source>
        <dbReference type="EMBL" id="RUO18773.1"/>
    </source>
</evidence>
<dbReference type="Proteomes" id="UP000288395">
    <property type="component" value="Unassembled WGS sequence"/>
</dbReference>
<dbReference type="NCBIfam" id="NF008675">
    <property type="entry name" value="PRK11688.1"/>
    <property type="match status" value="1"/>
</dbReference>
<dbReference type="AlphaFoldDB" id="A0A432VRH2"/>
<dbReference type="Gene3D" id="3.10.129.10">
    <property type="entry name" value="Hotdog Thioesterase"/>
    <property type="match status" value="1"/>
</dbReference>
<comment type="caution">
    <text evidence="4">The sequence shown here is derived from an EMBL/GenBank/DDBJ whole genome shotgun (WGS) entry which is preliminary data.</text>
</comment>
<gene>
    <name evidence="4" type="ORF">CWE08_11035</name>
</gene>
<dbReference type="CDD" id="cd03443">
    <property type="entry name" value="PaaI_thioesterase"/>
    <property type="match status" value="1"/>
</dbReference>
<dbReference type="InterPro" id="IPR006683">
    <property type="entry name" value="Thioestr_dom"/>
</dbReference>
<sequence>MTHSNLIDQLSAFMNERIPFQKYLGIRVTKFDSQESEVRFQWKDELVGNAPMQILHGGATATALDTAGGVVIMASVIDRMAKDVSAEEIVERMARCGTIDLRVDYVRPGRGKEFITTATIIRSGSRVAVARMEMHNEEGMLIAFGTGTYIVG</sequence>
<dbReference type="InterPro" id="IPR003736">
    <property type="entry name" value="PAAI_dom"/>
</dbReference>
<keyword evidence="2" id="KW-0378">Hydrolase</keyword>
<name>A0A432VRH2_9GAMM</name>
<dbReference type="SUPFAM" id="SSF54637">
    <property type="entry name" value="Thioesterase/thiol ester dehydrase-isomerase"/>
    <property type="match status" value="1"/>
</dbReference>
<dbReference type="Pfam" id="PF03061">
    <property type="entry name" value="4HBT"/>
    <property type="match status" value="1"/>
</dbReference>
<dbReference type="RefSeq" id="WP_126768224.1">
    <property type="nucleotide sequence ID" value="NZ_PIPJ01000010.1"/>
</dbReference>
<organism evidence="4 5">
    <name type="scientific">Aliidiomarina iranensis</name>
    <dbReference type="NCBI Taxonomy" id="1434071"/>
    <lineage>
        <taxon>Bacteria</taxon>
        <taxon>Pseudomonadati</taxon>
        <taxon>Pseudomonadota</taxon>
        <taxon>Gammaproteobacteria</taxon>
        <taxon>Alteromonadales</taxon>
        <taxon>Idiomarinaceae</taxon>
        <taxon>Aliidiomarina</taxon>
    </lineage>
</organism>
<dbReference type="PANTHER" id="PTHR21660">
    <property type="entry name" value="THIOESTERASE SUPERFAMILY MEMBER-RELATED"/>
    <property type="match status" value="1"/>
</dbReference>
<keyword evidence="5" id="KW-1185">Reference proteome</keyword>
<dbReference type="PANTHER" id="PTHR21660:SF1">
    <property type="entry name" value="ACYL-COENZYME A THIOESTERASE 13"/>
    <property type="match status" value="1"/>
</dbReference>
<dbReference type="OrthoDB" id="9813158at2"/>
<reference evidence="5" key="1">
    <citation type="journal article" date="2018" name="Front. Microbiol.">
        <title>Genome-Based Analysis Reveals the Taxonomy and Diversity of the Family Idiomarinaceae.</title>
        <authorList>
            <person name="Liu Y."/>
            <person name="Lai Q."/>
            <person name="Shao Z."/>
        </authorList>
    </citation>
    <scope>NUCLEOTIDE SEQUENCE [LARGE SCALE GENOMIC DNA]</scope>
    <source>
        <strain evidence="5">GBPy7</strain>
    </source>
</reference>
<evidence type="ECO:0000259" key="3">
    <source>
        <dbReference type="Pfam" id="PF03061"/>
    </source>
</evidence>
<dbReference type="InterPro" id="IPR029069">
    <property type="entry name" value="HotDog_dom_sf"/>
</dbReference>
<dbReference type="NCBIfam" id="TIGR00369">
    <property type="entry name" value="unchar_dom_1"/>
    <property type="match status" value="1"/>
</dbReference>
<dbReference type="EMBL" id="PIPJ01000010">
    <property type="protein sequence ID" value="RUO18773.1"/>
    <property type="molecule type" value="Genomic_DNA"/>
</dbReference>
<dbReference type="InterPro" id="IPR039298">
    <property type="entry name" value="ACOT13"/>
</dbReference>